<keyword evidence="3 10" id="KW-0001">2Fe-2S</keyword>
<feature type="binding site" evidence="10">
    <location>
        <position position="261"/>
    </location>
    <ligand>
        <name>[2Fe-2S] cluster</name>
        <dbReference type="ChEBI" id="CHEBI:190135"/>
    </ligand>
</feature>
<keyword evidence="2" id="KW-0285">Flavoprotein</keyword>
<gene>
    <name evidence="12" type="primary">hdrF</name>
    <name evidence="12" type="ORF">FAK_05230</name>
</gene>
<evidence type="ECO:0000256" key="8">
    <source>
        <dbReference type="ARBA" id="ARBA00023014"/>
    </source>
</evidence>
<keyword evidence="1" id="KW-0813">Transport</keyword>
<dbReference type="GO" id="GO:0016491">
    <property type="term" value="F:oxidoreductase activity"/>
    <property type="evidence" value="ECO:0007669"/>
    <property type="project" value="InterPro"/>
</dbReference>
<feature type="domain" description="FAD-binding FR-type" evidence="11">
    <location>
        <begin position="5"/>
        <end position="107"/>
    </location>
</feature>
<evidence type="ECO:0000313" key="12">
    <source>
        <dbReference type="EMBL" id="BEQ13457.1"/>
    </source>
</evidence>
<keyword evidence="7 10" id="KW-0408">Iron</keyword>
<accession>A0AAU9EXC7</accession>
<evidence type="ECO:0000256" key="5">
    <source>
        <dbReference type="ARBA" id="ARBA00022827"/>
    </source>
</evidence>
<evidence type="ECO:0000256" key="9">
    <source>
        <dbReference type="ARBA" id="ARBA00034078"/>
    </source>
</evidence>
<dbReference type="SUPFAM" id="SSF52343">
    <property type="entry name" value="Ferredoxin reductase-like, C-terminal NADP-linked domain"/>
    <property type="match status" value="1"/>
</dbReference>
<protein>
    <submittedName>
        <fullName evidence="12">Heterodisulfide reductase subunit F</fullName>
    </submittedName>
</protein>
<dbReference type="PIRSF" id="PIRSF006816">
    <property type="entry name" value="Cyc3_hyd_g"/>
    <property type="match status" value="1"/>
</dbReference>
<feature type="binding site" evidence="10">
    <location>
        <position position="250"/>
    </location>
    <ligand>
        <name>[2Fe-2S] cluster</name>
        <dbReference type="ChEBI" id="CHEBI:190135"/>
    </ligand>
</feature>
<feature type="binding site" evidence="10">
    <location>
        <position position="245"/>
    </location>
    <ligand>
        <name>[2Fe-2S] cluster</name>
        <dbReference type="ChEBI" id="CHEBI:190135"/>
    </ligand>
</feature>
<keyword evidence="8 10" id="KW-0411">Iron-sulfur</keyword>
<dbReference type="GO" id="GO:0051537">
    <property type="term" value="F:2 iron, 2 sulfur cluster binding"/>
    <property type="evidence" value="ECO:0007669"/>
    <property type="project" value="UniProtKB-KW"/>
</dbReference>
<dbReference type="GO" id="GO:0050660">
    <property type="term" value="F:flavin adenine dinucleotide binding"/>
    <property type="evidence" value="ECO:0007669"/>
    <property type="project" value="InterPro"/>
</dbReference>
<dbReference type="PANTHER" id="PTHR43513:SF1">
    <property type="entry name" value="ANAEROBIC SULFITE REDUCTASE SUBUNIT B"/>
    <property type="match status" value="1"/>
</dbReference>
<keyword evidence="4 10" id="KW-0479">Metal-binding</keyword>
<dbReference type="Pfam" id="PF10418">
    <property type="entry name" value="DHODB_Fe-S_bind"/>
    <property type="match status" value="1"/>
</dbReference>
<evidence type="ECO:0000256" key="10">
    <source>
        <dbReference type="PIRSR" id="PIRSR006816-2"/>
    </source>
</evidence>
<keyword evidence="5" id="KW-0274">FAD</keyword>
<dbReference type="InterPro" id="IPR012165">
    <property type="entry name" value="Cyt_c3_hydrogenase_gsu"/>
</dbReference>
<reference evidence="13" key="1">
    <citation type="journal article" date="2023" name="Arch. Microbiol.">
        <title>Desulfoferula mesophilus gen. nov. sp. nov., a mesophilic sulfate-reducing bacterium isolated from a brackish lake sediment.</title>
        <authorList>
            <person name="Watanabe T."/>
            <person name="Yabe T."/>
            <person name="Tsuji J.M."/>
            <person name="Fukui M."/>
        </authorList>
    </citation>
    <scope>NUCLEOTIDE SEQUENCE [LARGE SCALE GENOMIC DNA]</scope>
    <source>
        <strain evidence="13">12FAK</strain>
    </source>
</reference>
<comment type="cofactor">
    <cofactor evidence="10">
        <name>[2Fe-2S] cluster</name>
        <dbReference type="ChEBI" id="CHEBI:190135"/>
    </cofactor>
    <text evidence="10">Binds 1 [2Fe-2S] cluster per subunit.</text>
</comment>
<dbReference type="InterPro" id="IPR050353">
    <property type="entry name" value="PyrK_electron_transfer"/>
</dbReference>
<dbReference type="Gene3D" id="2.10.240.10">
    <property type="entry name" value="Dihydroorotate dehydrogenase, electron transfer subunit"/>
    <property type="match status" value="1"/>
</dbReference>
<dbReference type="InterPro" id="IPR037117">
    <property type="entry name" value="Dihydroorotate_DH_ele_sf"/>
</dbReference>
<keyword evidence="13" id="KW-1185">Reference proteome</keyword>
<keyword evidence="6" id="KW-0249">Electron transport</keyword>
<evidence type="ECO:0000256" key="3">
    <source>
        <dbReference type="ARBA" id="ARBA00022714"/>
    </source>
</evidence>
<dbReference type="EMBL" id="AP028679">
    <property type="protein sequence ID" value="BEQ13457.1"/>
    <property type="molecule type" value="Genomic_DNA"/>
</dbReference>
<dbReference type="InterPro" id="IPR039261">
    <property type="entry name" value="FNR_nucleotide-bd"/>
</dbReference>
<dbReference type="PANTHER" id="PTHR43513">
    <property type="entry name" value="DIHYDROOROTATE DEHYDROGENASE B (NAD(+)), ELECTRON TRANSFER SUBUNIT"/>
    <property type="match status" value="1"/>
</dbReference>
<name>A0AAU9EXC7_9BACT</name>
<sequence length="279" mass="30889">MPNPYVPYPVKISESLVETEDKQLKSFWLDFLDPDHAQAFDYTPGQFAELSVSGYGEIPIGIASSPTEGDTLLFTVNKVGVVSNRLHQMAQGDIMGVRGPLGNSYPLEEMRGKNIVIVAGGFAVTTLRATVTWLLDPAHRGDYGDIDFIYGARTPGLLLYEPQWRDWQQRDDINCHVTIDREAQGWDGMVGFVPSVCEQVAPSPDNAVALICGPPVMIRFTQPVFDKLGWQSEQIVMSLENRMKCGIGICGRCNVGPEYVCKDGPVFTKAQLERLPAEY</sequence>
<dbReference type="InterPro" id="IPR001433">
    <property type="entry name" value="OxRdtase_FAD/NAD-bd"/>
</dbReference>
<feature type="binding site" evidence="10">
    <location>
        <position position="253"/>
    </location>
    <ligand>
        <name>[2Fe-2S] cluster</name>
        <dbReference type="ChEBI" id="CHEBI:190135"/>
    </ligand>
</feature>
<evidence type="ECO:0000256" key="1">
    <source>
        <dbReference type="ARBA" id="ARBA00022448"/>
    </source>
</evidence>
<dbReference type="Pfam" id="PF00175">
    <property type="entry name" value="NAD_binding_1"/>
    <property type="match status" value="1"/>
</dbReference>
<evidence type="ECO:0000256" key="4">
    <source>
        <dbReference type="ARBA" id="ARBA00022723"/>
    </source>
</evidence>
<dbReference type="GO" id="GO:0006221">
    <property type="term" value="P:pyrimidine nucleotide biosynthetic process"/>
    <property type="evidence" value="ECO:0007669"/>
    <property type="project" value="InterPro"/>
</dbReference>
<proteinExistence type="predicted"/>
<dbReference type="PRINTS" id="PR00406">
    <property type="entry name" value="CYTB5RDTASE"/>
</dbReference>
<comment type="cofactor">
    <cofactor evidence="9">
        <name>[2Fe-2S] cluster</name>
        <dbReference type="ChEBI" id="CHEBI:190135"/>
    </cofactor>
</comment>
<dbReference type="Gene3D" id="3.40.50.80">
    <property type="entry name" value="Nucleotide-binding domain of ferredoxin-NADP reductase (FNR) module"/>
    <property type="match status" value="1"/>
</dbReference>
<dbReference type="KEGG" id="dmp:FAK_05230"/>
<evidence type="ECO:0000256" key="7">
    <source>
        <dbReference type="ARBA" id="ARBA00023004"/>
    </source>
</evidence>
<dbReference type="RefSeq" id="WP_338605156.1">
    <property type="nucleotide sequence ID" value="NZ_AP028679.1"/>
</dbReference>
<dbReference type="InterPro" id="IPR017938">
    <property type="entry name" value="Riboflavin_synthase-like_b-brl"/>
</dbReference>
<dbReference type="InterPro" id="IPR017927">
    <property type="entry name" value="FAD-bd_FR_type"/>
</dbReference>
<dbReference type="PROSITE" id="PS51384">
    <property type="entry name" value="FAD_FR"/>
    <property type="match status" value="1"/>
</dbReference>
<organism evidence="12 13">
    <name type="scientific">Desulfoferula mesophila</name>
    <dbReference type="NCBI Taxonomy" id="3058419"/>
    <lineage>
        <taxon>Bacteria</taxon>
        <taxon>Pseudomonadati</taxon>
        <taxon>Thermodesulfobacteriota</taxon>
        <taxon>Desulfarculia</taxon>
        <taxon>Desulfarculales</taxon>
        <taxon>Desulfarculaceae</taxon>
        <taxon>Desulfoferula</taxon>
    </lineage>
</organism>
<evidence type="ECO:0000259" key="11">
    <source>
        <dbReference type="PROSITE" id="PS51384"/>
    </source>
</evidence>
<evidence type="ECO:0000256" key="6">
    <source>
        <dbReference type="ARBA" id="ARBA00022982"/>
    </source>
</evidence>
<dbReference type="Proteomes" id="UP001366166">
    <property type="component" value="Chromosome"/>
</dbReference>
<dbReference type="GO" id="GO:0046872">
    <property type="term" value="F:metal ion binding"/>
    <property type="evidence" value="ECO:0007669"/>
    <property type="project" value="UniProtKB-KW"/>
</dbReference>
<dbReference type="SUPFAM" id="SSF63380">
    <property type="entry name" value="Riboflavin synthase domain-like"/>
    <property type="match status" value="1"/>
</dbReference>
<dbReference type="InterPro" id="IPR019480">
    <property type="entry name" value="Dihydroorotate_DH_Fe-S-bd"/>
</dbReference>
<evidence type="ECO:0000256" key="2">
    <source>
        <dbReference type="ARBA" id="ARBA00022630"/>
    </source>
</evidence>
<evidence type="ECO:0000313" key="13">
    <source>
        <dbReference type="Proteomes" id="UP001366166"/>
    </source>
</evidence>
<dbReference type="Gene3D" id="2.40.30.10">
    <property type="entry name" value="Translation factors"/>
    <property type="match status" value="1"/>
</dbReference>
<dbReference type="AlphaFoldDB" id="A0AAU9EXC7"/>
<dbReference type="CDD" id="cd06221">
    <property type="entry name" value="sulfite_reductase_like"/>
    <property type="match status" value="1"/>
</dbReference>